<dbReference type="InterPro" id="IPR036812">
    <property type="entry name" value="NAD(P)_OxRdtase_dom_sf"/>
</dbReference>
<accession>A0ABR4H3C9</accession>
<organism evidence="1 2">
    <name type="scientific">Aspergillus granulosus</name>
    <dbReference type="NCBI Taxonomy" id="176169"/>
    <lineage>
        <taxon>Eukaryota</taxon>
        <taxon>Fungi</taxon>
        <taxon>Dikarya</taxon>
        <taxon>Ascomycota</taxon>
        <taxon>Pezizomycotina</taxon>
        <taxon>Eurotiomycetes</taxon>
        <taxon>Eurotiomycetidae</taxon>
        <taxon>Eurotiales</taxon>
        <taxon>Aspergillaceae</taxon>
        <taxon>Aspergillus</taxon>
        <taxon>Aspergillus subgen. Nidulantes</taxon>
    </lineage>
</organism>
<name>A0ABR4H3C9_9EURO</name>
<protein>
    <recommendedName>
        <fullName evidence="3">NADP-dependent oxidoreductase domain-containing protein</fullName>
    </recommendedName>
</protein>
<comment type="caution">
    <text evidence="1">The sequence shown here is derived from an EMBL/GenBank/DDBJ whole genome shotgun (WGS) entry which is preliminary data.</text>
</comment>
<sequence length="153" mass="16801">MSLSQSGIKVVFGAMTVGQAGEIGWLPAGELGRDLGNFDVFQHHGHSEVDTSRAYAKSTSESLLGKNMDDENYTLGTEDLRRAFGHSIEALHADTINLWHLRAPDRKTPLEIIMREVDRLHSEGKPPLRPEQGHPLPADFMPAGIFQTTAITA</sequence>
<keyword evidence="2" id="KW-1185">Reference proteome</keyword>
<dbReference type="SUPFAM" id="SSF51430">
    <property type="entry name" value="NAD(P)-linked oxidoreductase"/>
    <property type="match status" value="1"/>
</dbReference>
<proteinExistence type="predicted"/>
<dbReference type="EMBL" id="JBFXLT010000090">
    <property type="protein sequence ID" value="KAL2809382.1"/>
    <property type="molecule type" value="Genomic_DNA"/>
</dbReference>
<gene>
    <name evidence="1" type="ORF">BJX63DRAFT_435251</name>
</gene>
<evidence type="ECO:0000313" key="1">
    <source>
        <dbReference type="EMBL" id="KAL2809382.1"/>
    </source>
</evidence>
<evidence type="ECO:0008006" key="3">
    <source>
        <dbReference type="Google" id="ProtNLM"/>
    </source>
</evidence>
<evidence type="ECO:0000313" key="2">
    <source>
        <dbReference type="Proteomes" id="UP001610334"/>
    </source>
</evidence>
<dbReference type="Gene3D" id="3.20.20.100">
    <property type="entry name" value="NADP-dependent oxidoreductase domain"/>
    <property type="match status" value="1"/>
</dbReference>
<reference evidence="1 2" key="1">
    <citation type="submission" date="2024-07" db="EMBL/GenBank/DDBJ databases">
        <title>Section-level genome sequencing and comparative genomics of Aspergillus sections Usti and Cavernicolus.</title>
        <authorList>
            <consortium name="Lawrence Berkeley National Laboratory"/>
            <person name="Nybo J.L."/>
            <person name="Vesth T.C."/>
            <person name="Theobald S."/>
            <person name="Frisvad J.C."/>
            <person name="Larsen T.O."/>
            <person name="Kjaerboelling I."/>
            <person name="Rothschild-Mancinelli K."/>
            <person name="Lyhne E.K."/>
            <person name="Kogle M.E."/>
            <person name="Barry K."/>
            <person name="Clum A."/>
            <person name="Na H."/>
            <person name="Ledsgaard L."/>
            <person name="Lin J."/>
            <person name="Lipzen A."/>
            <person name="Kuo A."/>
            <person name="Riley R."/>
            <person name="Mondo S."/>
            <person name="Labutti K."/>
            <person name="Haridas S."/>
            <person name="Pangalinan J."/>
            <person name="Salamov A.A."/>
            <person name="Simmons B.A."/>
            <person name="Magnuson J.K."/>
            <person name="Chen J."/>
            <person name="Drula E."/>
            <person name="Henrissat B."/>
            <person name="Wiebenga A."/>
            <person name="Lubbers R.J."/>
            <person name="Gomes A.C."/>
            <person name="Makela M.R."/>
            <person name="Stajich J."/>
            <person name="Grigoriev I.V."/>
            <person name="Mortensen U.H."/>
            <person name="De Vries R.P."/>
            <person name="Baker S.E."/>
            <person name="Andersen M.R."/>
        </authorList>
    </citation>
    <scope>NUCLEOTIDE SEQUENCE [LARGE SCALE GENOMIC DNA]</scope>
    <source>
        <strain evidence="1 2">CBS 588.65</strain>
    </source>
</reference>
<dbReference type="Proteomes" id="UP001610334">
    <property type="component" value="Unassembled WGS sequence"/>
</dbReference>